<dbReference type="OrthoDB" id="9813075at2"/>
<dbReference type="RefSeq" id="WP_115808438.1">
    <property type="nucleotide sequence ID" value="NZ_QREI01000002.1"/>
</dbReference>
<protein>
    <recommendedName>
        <fullName evidence="3">Metalloprotease</fullName>
    </recommendedName>
</protein>
<evidence type="ECO:0000313" key="2">
    <source>
        <dbReference type="Proteomes" id="UP000256919"/>
    </source>
</evidence>
<keyword evidence="2" id="KW-1185">Reference proteome</keyword>
<reference evidence="1 2" key="1">
    <citation type="submission" date="2018-07" db="EMBL/GenBank/DDBJ databases">
        <title>Genomic Encyclopedia of Type Strains, Phase III (KMG-III): the genomes of soil and plant-associated and newly described type strains.</title>
        <authorList>
            <person name="Whitman W."/>
        </authorList>
    </citation>
    <scope>NUCLEOTIDE SEQUENCE [LARGE SCALE GENOMIC DNA]</scope>
    <source>
        <strain evidence="1 2">CECT 7948</strain>
    </source>
</reference>
<dbReference type="EMBL" id="QREI01000002">
    <property type="protein sequence ID" value="REE25432.1"/>
    <property type="molecule type" value="Genomic_DNA"/>
</dbReference>
<proteinExistence type="predicted"/>
<sequence>MHKNLFITVLFIVFSYTIAAQNIIAINADVDVESKTIAIEQTIVYKNETKDVLSSIYLNDWNNSYSTKSTPLAERFEQEFSTKFHLAKNEQRGFTLVTSIKNDAENPLNYDHLKAHPDVLKVDLANPLQPGESYTLQLNYQLLIPDATFTNYGITKAKDFDLKYWYITPAVYDGEWHYYSNKNLDDLFIPKADVTISITHPRNYKATSELNFITSKINEEQNTQTTILSGKDRIDTYLSLYKFSSYNFVQTDDFIIISDIKEKDLPGPAKALITDKVTRYLTKHLGTYPHEQLLVTSIDYQKDPLYGLNQLPSFFRPFPEDFQYELKLLKTALKKYIDNILLLNPRKEHWLSEGLQVYYLINYVEENYPDMKLLGTLADVWGIRAFHAADLNFNFQYFLYSMEIARKNRDQPLTTSKDSLTKFNTNIAGKYKAGVGLDYLDQFTDDINLSDNITEFLQENQLKTVSLTDFETFISSKTSKDIRWFFSDYLNTRKKIDFKISAIKSIEDSLELTIKNKRDNAMPISVFKLKNDSVIGKLWVENINGTKTVTLPKDSTEKFVLDYDNVIPEYNQRDNYKAVNGSFLNNKPLQFRLFKDIEDPNYNQIFFMPLVEFNNIYDGLTLGTKVYNKTILRKRLNYRFSPQYATKSKSLTGSTSVFYSHNLEDQNLYDITYGLSAGYQSFATDAFFTRIRPSVTFSFRDDSDFRSPQTDQIMARYVSISRELGEDATVPLDEDEPDYGVFNLRYTHFNPGVINYSKFYTDIQVANKFSKISFNYEFRKLTQSNRNINFRFFAGAFLDNRSDLSSNYFSFALDRPTDYLFDLNYLGRSEASGLFSQQIIIAEGGFKSKLETPFANQWMTTANFSTSIWRYIQAYGDAGLVKNKFSNAKFVYDSGIRLNLVEDYFEIYLPIYSNLGWEIGQPNYDQSIRFMFTVDPQVLLGLFRRKWY</sequence>
<evidence type="ECO:0000313" key="1">
    <source>
        <dbReference type="EMBL" id="REE25432.1"/>
    </source>
</evidence>
<name>A0A3D9MZ12_9FLAO</name>
<organism evidence="1 2">
    <name type="scientific">Winogradskyella pacifica</name>
    <dbReference type="NCBI Taxonomy" id="664642"/>
    <lineage>
        <taxon>Bacteria</taxon>
        <taxon>Pseudomonadati</taxon>
        <taxon>Bacteroidota</taxon>
        <taxon>Flavobacteriia</taxon>
        <taxon>Flavobacteriales</taxon>
        <taxon>Flavobacteriaceae</taxon>
        <taxon>Winogradskyella</taxon>
    </lineage>
</organism>
<dbReference type="InterPro" id="IPR027268">
    <property type="entry name" value="Peptidase_M4/M1_CTD_sf"/>
</dbReference>
<comment type="caution">
    <text evidence="1">The sequence shown here is derived from an EMBL/GenBank/DDBJ whole genome shotgun (WGS) entry which is preliminary data.</text>
</comment>
<dbReference type="Proteomes" id="UP000256919">
    <property type="component" value="Unassembled WGS sequence"/>
</dbReference>
<dbReference type="Gene3D" id="1.10.390.10">
    <property type="entry name" value="Neutral Protease Domain 2"/>
    <property type="match status" value="1"/>
</dbReference>
<accession>A0A3D9MZ12</accession>
<evidence type="ECO:0008006" key="3">
    <source>
        <dbReference type="Google" id="ProtNLM"/>
    </source>
</evidence>
<gene>
    <name evidence="1" type="ORF">DFQ09_10221</name>
</gene>
<dbReference type="AlphaFoldDB" id="A0A3D9MZ12"/>